<keyword evidence="2 5" id="KW-0812">Transmembrane</keyword>
<sequence>MAVHIRYLTNTYTAEELSFYRNTLGLIPSLLLLYITAELSLNFKDYKIKQWKLAFFRGLVVALAQLLFYTAISKLELATVATLGQTGPIFIVILAIVLYKEYVGIWRWAAIFTGFFGAILVIRPGSDIFTWNSLLPIGASFCYALSIVTLRSFKREISNSILYLYSAIAAAFGAGLYASLSITFTPIQNYFDATLLLSMSFCGGFGVVCLMIAYRTAEVSAIAPFNYFGILSAFILGWVIFGEFPVETLLPGVLFIVAAGLVIIWREKINKN</sequence>
<feature type="transmembrane region" description="Helical" evidence="5">
    <location>
        <begin position="193"/>
        <end position="213"/>
    </location>
</feature>
<organism evidence="7">
    <name type="scientific">uncultured marine bacterium MedDCM-OCT-S04-C749</name>
    <dbReference type="NCBI Taxonomy" id="743061"/>
    <lineage>
        <taxon>Bacteria</taxon>
        <taxon>environmental samples</taxon>
    </lineage>
</organism>
<name>D6PD77_9BACT</name>
<evidence type="ECO:0000256" key="4">
    <source>
        <dbReference type="ARBA" id="ARBA00023136"/>
    </source>
</evidence>
<dbReference type="PANTHER" id="PTHR22911">
    <property type="entry name" value="ACYL-MALONYL CONDENSING ENZYME-RELATED"/>
    <property type="match status" value="1"/>
</dbReference>
<dbReference type="InterPro" id="IPR000620">
    <property type="entry name" value="EamA_dom"/>
</dbReference>
<keyword evidence="3 5" id="KW-1133">Transmembrane helix</keyword>
<evidence type="ECO:0000256" key="3">
    <source>
        <dbReference type="ARBA" id="ARBA00022989"/>
    </source>
</evidence>
<comment type="subcellular location">
    <subcellularLocation>
        <location evidence="1">Membrane</location>
        <topology evidence="1">Multi-pass membrane protein</topology>
    </subcellularLocation>
</comment>
<evidence type="ECO:0000313" key="7">
    <source>
        <dbReference type="EMBL" id="ADD93678.1"/>
    </source>
</evidence>
<dbReference type="SUPFAM" id="SSF103481">
    <property type="entry name" value="Multidrug resistance efflux transporter EmrE"/>
    <property type="match status" value="2"/>
</dbReference>
<evidence type="ECO:0000259" key="6">
    <source>
        <dbReference type="Pfam" id="PF00892"/>
    </source>
</evidence>
<dbReference type="GO" id="GO:0016020">
    <property type="term" value="C:membrane"/>
    <property type="evidence" value="ECO:0007669"/>
    <property type="project" value="UniProtKB-SubCell"/>
</dbReference>
<feature type="transmembrane region" description="Helical" evidence="5">
    <location>
        <begin position="162"/>
        <end position="187"/>
    </location>
</feature>
<feature type="transmembrane region" description="Helical" evidence="5">
    <location>
        <begin position="53"/>
        <end position="72"/>
    </location>
</feature>
<feature type="transmembrane region" description="Helical" evidence="5">
    <location>
        <begin position="105"/>
        <end position="122"/>
    </location>
</feature>
<feature type="transmembrane region" description="Helical" evidence="5">
    <location>
        <begin position="225"/>
        <end position="242"/>
    </location>
</feature>
<protein>
    <submittedName>
        <fullName evidence="7">Integral membrane protein DUF6</fullName>
    </submittedName>
</protein>
<evidence type="ECO:0000256" key="5">
    <source>
        <dbReference type="SAM" id="Phobius"/>
    </source>
</evidence>
<feature type="domain" description="EamA" evidence="6">
    <location>
        <begin position="3"/>
        <end position="122"/>
    </location>
</feature>
<evidence type="ECO:0000256" key="2">
    <source>
        <dbReference type="ARBA" id="ARBA00022692"/>
    </source>
</evidence>
<dbReference type="InterPro" id="IPR037185">
    <property type="entry name" value="EmrE-like"/>
</dbReference>
<evidence type="ECO:0000256" key="1">
    <source>
        <dbReference type="ARBA" id="ARBA00004141"/>
    </source>
</evidence>
<reference evidence="7" key="1">
    <citation type="journal article" date="2010" name="ISME J.">
        <title>Metagenome of the Mediterranean deep chlorophyll maximum studied by direct and fosmid library 454 pyrosequencing.</title>
        <authorList>
            <person name="Ghai R."/>
            <person name="Martin-Cuadrado A.B."/>
            <person name="Molto A.G."/>
            <person name="Heredia I.G."/>
            <person name="Cabrera R."/>
            <person name="Martin J."/>
            <person name="Verdu M."/>
            <person name="Deschamps P."/>
            <person name="Moreira D."/>
            <person name="Lopez-Garcia P."/>
            <person name="Mira A."/>
            <person name="Rodriguez-Valera F."/>
        </authorList>
    </citation>
    <scope>NUCLEOTIDE SEQUENCE</scope>
</reference>
<dbReference type="EMBL" id="GU942993">
    <property type="protein sequence ID" value="ADD93678.1"/>
    <property type="molecule type" value="Genomic_DNA"/>
</dbReference>
<dbReference type="PANTHER" id="PTHR22911:SF6">
    <property type="entry name" value="SOLUTE CARRIER FAMILY 35 MEMBER G1"/>
    <property type="match status" value="1"/>
</dbReference>
<feature type="transmembrane region" description="Helical" evidence="5">
    <location>
        <begin position="248"/>
        <end position="265"/>
    </location>
</feature>
<keyword evidence="4 5" id="KW-0472">Membrane</keyword>
<proteinExistence type="predicted"/>
<dbReference type="Pfam" id="PF00892">
    <property type="entry name" value="EamA"/>
    <property type="match status" value="1"/>
</dbReference>
<accession>D6PD77</accession>
<feature type="transmembrane region" description="Helical" evidence="5">
    <location>
        <begin position="78"/>
        <end position="98"/>
    </location>
</feature>
<dbReference type="Gene3D" id="1.10.3730.20">
    <property type="match status" value="1"/>
</dbReference>
<dbReference type="AlphaFoldDB" id="D6PD77"/>
<feature type="transmembrane region" description="Helical" evidence="5">
    <location>
        <begin position="128"/>
        <end position="150"/>
    </location>
</feature>